<protein>
    <submittedName>
        <fullName evidence="2">Uncharacterized protein</fullName>
    </submittedName>
</protein>
<dbReference type="OrthoDB" id="3416461at2"/>
<dbReference type="EMBL" id="AYXG01000261">
    <property type="protein sequence ID" value="EWC58075.1"/>
    <property type="molecule type" value="Genomic_DNA"/>
</dbReference>
<reference evidence="2 3" key="1">
    <citation type="journal article" date="2014" name="Genome Announc.">
        <title>Draft Genome Sequence of the Antitrypanosomally Active Sponge-Associated Bacterium Actinokineospora sp. Strain EG49.</title>
        <authorList>
            <person name="Harjes J."/>
            <person name="Ryu T."/>
            <person name="Abdelmohsen U.R."/>
            <person name="Moitinho-Silva L."/>
            <person name="Horn H."/>
            <person name="Ravasi T."/>
            <person name="Hentschel U."/>
        </authorList>
    </citation>
    <scope>NUCLEOTIDE SEQUENCE [LARGE SCALE GENOMIC DNA]</scope>
    <source>
        <strain evidence="2 3">EG49</strain>
    </source>
</reference>
<feature type="transmembrane region" description="Helical" evidence="1">
    <location>
        <begin position="160"/>
        <end position="179"/>
    </location>
</feature>
<dbReference type="PATRIC" id="fig|909613.9.peg.6625"/>
<feature type="transmembrane region" description="Helical" evidence="1">
    <location>
        <begin position="98"/>
        <end position="122"/>
    </location>
</feature>
<feature type="transmembrane region" description="Helical" evidence="1">
    <location>
        <begin position="231"/>
        <end position="249"/>
    </location>
</feature>
<gene>
    <name evidence="2" type="ORF">UO65_6631</name>
</gene>
<keyword evidence="1" id="KW-1133">Transmembrane helix</keyword>
<accession>W7IBD0</accession>
<evidence type="ECO:0000313" key="2">
    <source>
        <dbReference type="EMBL" id="EWC58075.1"/>
    </source>
</evidence>
<sequence>MRVLGIELRRSAAPVLGGLVVVLLLGLLFWLPPAGKGSTAWTRQWWSMAEWVRYALVFAWPLTAGAGAVQGLRDRRSGVEELFASTPRPRAQRAARTLAALAVALLVAYLVVVVVGGVQVAAKAGHLGLGWVPVALVGLLSLVAAAWLGMGVGRLLPSPLTPPLLAVGAMALMVVAEAAGDEGYPFVLLRPSATRPGSVFAHTAGSVSAGQALWFGGMAVAGVLLFALRRWWSGVLPLLAGAALALPLLPTTSAEATAADPAAAELACADGLCLTRAHERERAALAGPAREALALLSKLPAPPAEVRELPNPVRPEPRGPEPTDTVWLDLDDLVYFRSTPLPAIRITELLVEGAGTRECNARDGFPDREVVARAVTTAWLTGHLTPLRNYLGEEDPELNPLAQQALTTLNARPAADQRAHVEAARQSLAACTGTAWTALTGEPA</sequence>
<dbReference type="eggNOG" id="ENOG502ZKTM">
    <property type="taxonomic scope" value="Bacteria"/>
</dbReference>
<feature type="transmembrane region" description="Helical" evidence="1">
    <location>
        <begin position="51"/>
        <end position="69"/>
    </location>
</feature>
<proteinExistence type="predicted"/>
<name>W7IBD0_9PSEU</name>
<dbReference type="STRING" id="909613.UO65_6631"/>
<keyword evidence="1" id="KW-0472">Membrane</keyword>
<evidence type="ECO:0000256" key="1">
    <source>
        <dbReference type="SAM" id="Phobius"/>
    </source>
</evidence>
<dbReference type="RefSeq" id="WP_052022115.1">
    <property type="nucleotide sequence ID" value="NZ_AYXG01000261.1"/>
</dbReference>
<dbReference type="AlphaFoldDB" id="W7IBD0"/>
<keyword evidence="1" id="KW-0812">Transmembrane</keyword>
<comment type="caution">
    <text evidence="2">The sequence shown here is derived from an EMBL/GenBank/DDBJ whole genome shotgun (WGS) entry which is preliminary data.</text>
</comment>
<keyword evidence="3" id="KW-1185">Reference proteome</keyword>
<organism evidence="2 3">
    <name type="scientific">Actinokineospora spheciospongiae</name>
    <dbReference type="NCBI Taxonomy" id="909613"/>
    <lineage>
        <taxon>Bacteria</taxon>
        <taxon>Bacillati</taxon>
        <taxon>Actinomycetota</taxon>
        <taxon>Actinomycetes</taxon>
        <taxon>Pseudonocardiales</taxon>
        <taxon>Pseudonocardiaceae</taxon>
        <taxon>Actinokineospora</taxon>
    </lineage>
</organism>
<feature type="transmembrane region" description="Helical" evidence="1">
    <location>
        <begin position="199"/>
        <end position="224"/>
    </location>
</feature>
<evidence type="ECO:0000313" key="3">
    <source>
        <dbReference type="Proteomes" id="UP000019277"/>
    </source>
</evidence>
<dbReference type="Proteomes" id="UP000019277">
    <property type="component" value="Unassembled WGS sequence"/>
</dbReference>
<feature type="transmembrane region" description="Helical" evidence="1">
    <location>
        <begin position="128"/>
        <end position="148"/>
    </location>
</feature>
<feature type="transmembrane region" description="Helical" evidence="1">
    <location>
        <begin position="12"/>
        <end position="31"/>
    </location>
</feature>